<evidence type="ECO:0000256" key="6">
    <source>
        <dbReference type="ARBA" id="ARBA00023180"/>
    </source>
</evidence>
<dbReference type="Pfam" id="PF00394">
    <property type="entry name" value="Cu-oxidase"/>
    <property type="match status" value="1"/>
</dbReference>
<keyword evidence="2" id="KW-0479">Metal-binding</keyword>
<dbReference type="PANTHER" id="PTHR11709:SF488">
    <property type="entry name" value="LACCASE-RELATED"/>
    <property type="match status" value="1"/>
</dbReference>
<dbReference type="FunFam" id="2.60.40.420:FF:000036">
    <property type="entry name" value="L-ascorbate oxidase"/>
    <property type="match status" value="1"/>
</dbReference>
<evidence type="ECO:0000259" key="8">
    <source>
        <dbReference type="Pfam" id="PF00394"/>
    </source>
</evidence>
<dbReference type="Pfam" id="PF07732">
    <property type="entry name" value="Cu-oxidase_3"/>
    <property type="match status" value="1"/>
</dbReference>
<feature type="domain" description="Plastocyanin-like" evidence="9">
    <location>
        <begin position="460"/>
        <end position="582"/>
    </location>
</feature>
<dbReference type="OrthoDB" id="2121828at2759"/>
<protein>
    <submittedName>
        <fullName evidence="11">Uncharacterized protein</fullName>
    </submittedName>
</protein>
<keyword evidence="3 7" id="KW-0732">Signal</keyword>
<dbReference type="Gene3D" id="2.60.40.420">
    <property type="entry name" value="Cupredoxins - blue copper proteins"/>
    <property type="match status" value="3"/>
</dbReference>
<dbReference type="GeneID" id="63700426"/>
<dbReference type="InterPro" id="IPR002355">
    <property type="entry name" value="Cu_oxidase_Cu_BS"/>
</dbReference>
<dbReference type="PANTHER" id="PTHR11709">
    <property type="entry name" value="MULTI-COPPER OXIDASE"/>
    <property type="match status" value="1"/>
</dbReference>
<dbReference type="HOGENOM" id="CLU_006504_5_0_1"/>
<keyword evidence="4" id="KW-0560">Oxidoreductase</keyword>
<dbReference type="AlphaFoldDB" id="A0A017SQ94"/>
<evidence type="ECO:0000256" key="3">
    <source>
        <dbReference type="ARBA" id="ARBA00022729"/>
    </source>
</evidence>
<evidence type="ECO:0000259" key="9">
    <source>
        <dbReference type="Pfam" id="PF07731"/>
    </source>
</evidence>
<feature type="chain" id="PRO_5001496461" evidence="7">
    <location>
        <begin position="22"/>
        <end position="601"/>
    </location>
</feature>
<evidence type="ECO:0000313" key="11">
    <source>
        <dbReference type="EMBL" id="EYE98976.1"/>
    </source>
</evidence>
<accession>A0A017SQ94</accession>
<sequence>MKQYGKLALLAVICLAQWVSGENGFKTDDARLVRFDLNLTWEDYNGAGFTRKAILSNGQLPAPTLRLRQGDDVEFVVKNQMPFSTTVHFHGIEQKGTPWSDGVPGLSQLPIEPGDQFIYKWKATQYGSYIYHAHRRGQIDDGLYGAIHILADHSVERPFGKITKDPVELLQMHEAEKNSQPILFSDWRRLTSEETYRTEQITGLDGFCTNIILINGKGSQYCLPREQLNALTSAAQKMLLRDNTVTDTGCMPPIGILEGHFWRNTSAMPKSFYSGCQPTQGPTEVIKVNPAARWVSFDLMTSAGVSTPTVSIDEHSMYVYAIDGRYIEPMKVNGITISNGGRYSIFVRLDQPAGDYTIRAPNTGINQIINATATLSYDTLLKTQTNPSRPWVNEVGSNTTASAILFDETKVIPFPILTPALSVDNTYKLTVDHFNASYRWTLGNTSFSMSFEDATPLLFNTTSIPTDLTITTRNGSWVDLIMVVKSPVQPPHPMHKHSNKFFVIGQGNGDFNYSSVDEAMQHIPESFNFKTPQLRDTFNTPAVESGPTWLAIRYQVVNPGPFLLHCHLQVHLSGGMAIALLDGVDKWPVVPEGYRLPVLED</sequence>
<evidence type="ECO:0000256" key="1">
    <source>
        <dbReference type="ARBA" id="ARBA00010609"/>
    </source>
</evidence>
<dbReference type="CDD" id="cd13898">
    <property type="entry name" value="CuRO_3_Abr2_like"/>
    <property type="match status" value="1"/>
</dbReference>
<dbReference type="CDD" id="cd13850">
    <property type="entry name" value="CuRO_1_Abr2_like"/>
    <property type="match status" value="1"/>
</dbReference>
<dbReference type="InterPro" id="IPR033138">
    <property type="entry name" value="Cu_oxidase_CS"/>
</dbReference>
<evidence type="ECO:0000256" key="5">
    <source>
        <dbReference type="ARBA" id="ARBA00023008"/>
    </source>
</evidence>
<dbReference type="STRING" id="1388766.A0A017SQ94"/>
<dbReference type="InterPro" id="IPR008972">
    <property type="entry name" value="Cupredoxin"/>
</dbReference>
<dbReference type="InterPro" id="IPR045087">
    <property type="entry name" value="Cu-oxidase_fam"/>
</dbReference>
<dbReference type="InterPro" id="IPR001117">
    <property type="entry name" value="Cu-oxidase_2nd"/>
</dbReference>
<dbReference type="PROSITE" id="PS00080">
    <property type="entry name" value="MULTICOPPER_OXIDASE2"/>
    <property type="match status" value="1"/>
</dbReference>
<evidence type="ECO:0000256" key="7">
    <source>
        <dbReference type="SAM" id="SignalP"/>
    </source>
</evidence>
<feature type="domain" description="Plastocyanin-like" evidence="10">
    <location>
        <begin position="40"/>
        <end position="151"/>
    </location>
</feature>
<dbReference type="InterPro" id="IPR011706">
    <property type="entry name" value="Cu-oxidase_C"/>
</dbReference>
<proteinExistence type="inferred from homology"/>
<name>A0A017SQ94_ASPRC</name>
<dbReference type="GO" id="GO:0052716">
    <property type="term" value="F:hydroquinone:oxygen oxidoreductase activity"/>
    <property type="evidence" value="ECO:0007669"/>
    <property type="project" value="UniProtKB-ARBA"/>
</dbReference>
<gene>
    <name evidence="11" type="ORF">EURHEDRAFT_470348</name>
</gene>
<dbReference type="GO" id="GO:0042440">
    <property type="term" value="P:pigment metabolic process"/>
    <property type="evidence" value="ECO:0007669"/>
    <property type="project" value="UniProtKB-ARBA"/>
</dbReference>
<feature type="signal peptide" evidence="7">
    <location>
        <begin position="1"/>
        <end position="21"/>
    </location>
</feature>
<keyword evidence="6" id="KW-0325">Glycoprotein</keyword>
<evidence type="ECO:0000256" key="4">
    <source>
        <dbReference type="ARBA" id="ARBA00023002"/>
    </source>
</evidence>
<dbReference type="Pfam" id="PF07731">
    <property type="entry name" value="Cu-oxidase_2"/>
    <property type="match status" value="1"/>
</dbReference>
<reference evidence="12" key="1">
    <citation type="journal article" date="2014" name="Nat. Commun.">
        <title>Genomic adaptations of the halophilic Dead Sea filamentous fungus Eurotium rubrum.</title>
        <authorList>
            <person name="Kis-Papo T."/>
            <person name="Weig A.R."/>
            <person name="Riley R."/>
            <person name="Persoh D."/>
            <person name="Salamov A."/>
            <person name="Sun H."/>
            <person name="Lipzen A."/>
            <person name="Wasser S.P."/>
            <person name="Rambold G."/>
            <person name="Grigoriev I.V."/>
            <person name="Nevo E."/>
        </authorList>
    </citation>
    <scope>NUCLEOTIDE SEQUENCE [LARGE SCALE GENOMIC DNA]</scope>
    <source>
        <strain evidence="12">CBS 135680</strain>
    </source>
</reference>
<dbReference type="CDD" id="cd13876">
    <property type="entry name" value="CuRO_2_Abr2_like"/>
    <property type="match status" value="1"/>
</dbReference>
<evidence type="ECO:0000259" key="10">
    <source>
        <dbReference type="Pfam" id="PF07732"/>
    </source>
</evidence>
<dbReference type="EMBL" id="KK088412">
    <property type="protein sequence ID" value="EYE98976.1"/>
    <property type="molecule type" value="Genomic_DNA"/>
</dbReference>
<dbReference type="FunFam" id="2.60.40.420:FF:000061">
    <property type="entry name" value="Laccase TilA"/>
    <property type="match status" value="1"/>
</dbReference>
<dbReference type="RefSeq" id="XP_040642664.1">
    <property type="nucleotide sequence ID" value="XM_040785302.1"/>
</dbReference>
<dbReference type="InterPro" id="IPR011707">
    <property type="entry name" value="Cu-oxidase-like_N"/>
</dbReference>
<dbReference type="Proteomes" id="UP000019804">
    <property type="component" value="Unassembled WGS sequence"/>
</dbReference>
<keyword evidence="5" id="KW-0186">Copper</keyword>
<dbReference type="SUPFAM" id="SSF49503">
    <property type="entry name" value="Cupredoxins"/>
    <property type="match status" value="3"/>
</dbReference>
<evidence type="ECO:0000256" key="2">
    <source>
        <dbReference type="ARBA" id="ARBA00022723"/>
    </source>
</evidence>
<evidence type="ECO:0000313" key="12">
    <source>
        <dbReference type="Proteomes" id="UP000019804"/>
    </source>
</evidence>
<comment type="similarity">
    <text evidence="1">Belongs to the multicopper oxidase family.</text>
</comment>
<dbReference type="GO" id="GO:0005507">
    <property type="term" value="F:copper ion binding"/>
    <property type="evidence" value="ECO:0007669"/>
    <property type="project" value="InterPro"/>
</dbReference>
<organism evidence="11 12">
    <name type="scientific">Aspergillus ruber (strain CBS 135680)</name>
    <dbReference type="NCBI Taxonomy" id="1388766"/>
    <lineage>
        <taxon>Eukaryota</taxon>
        <taxon>Fungi</taxon>
        <taxon>Dikarya</taxon>
        <taxon>Ascomycota</taxon>
        <taxon>Pezizomycotina</taxon>
        <taxon>Eurotiomycetes</taxon>
        <taxon>Eurotiomycetidae</taxon>
        <taxon>Eurotiales</taxon>
        <taxon>Aspergillaceae</taxon>
        <taxon>Aspergillus</taxon>
        <taxon>Aspergillus subgen. Aspergillus</taxon>
    </lineage>
</organism>
<dbReference type="PROSITE" id="PS00079">
    <property type="entry name" value="MULTICOPPER_OXIDASE1"/>
    <property type="match status" value="1"/>
</dbReference>
<keyword evidence="12" id="KW-1185">Reference proteome</keyword>
<feature type="domain" description="Plastocyanin-like" evidence="8">
    <location>
        <begin position="180"/>
        <end position="378"/>
    </location>
</feature>